<dbReference type="PANTHER" id="PTHR12304:SF4">
    <property type="entry name" value="URIDINE NUCLEOSIDASE"/>
    <property type="match status" value="1"/>
</dbReference>
<dbReference type="InterPro" id="IPR023186">
    <property type="entry name" value="IUNH"/>
</dbReference>
<sequence length="315" mass="34668">MADNGRRKIILDCDPGHDDAVALMMAARHPKLELLGVTTVRGNQTLEKTTRNALNLCQYLGVDVPVCEGMGTPLVRPPAVVAGDIHGATGLDGPVFEPLTRSKDSRHAVDFIIETLLAHGDDEITLVPTGPLTNIAMAMRREPRILPKIREIVLMGGAVGLGNITPAAEFNIHCDAEAAYVVFTCGRPVVMIGLDLTHQAQCTPEIIERMARIDNRASRLFCDLMRFFSQTNREQFGLAGGPLHDPNCIAYLIDPGCMELKSMYAEIEIRSESCYGRTSCDFYNRSDRAHNARVGVTLDAARFWDIVEECIRLYG</sequence>
<organism evidence="4 5">
    <name type="scientific">Feifania hominis</name>
    <dbReference type="NCBI Taxonomy" id="2763660"/>
    <lineage>
        <taxon>Bacteria</taxon>
        <taxon>Bacillati</taxon>
        <taxon>Bacillota</taxon>
        <taxon>Clostridia</taxon>
        <taxon>Eubacteriales</taxon>
        <taxon>Feifaniaceae</taxon>
        <taxon>Feifania</taxon>
    </lineage>
</organism>
<dbReference type="InterPro" id="IPR001910">
    <property type="entry name" value="Inosine/uridine_hydrolase_dom"/>
</dbReference>
<comment type="caution">
    <text evidence="4">The sequence shown here is derived from an EMBL/GenBank/DDBJ whole genome shotgun (WGS) entry which is preliminary data.</text>
</comment>
<dbReference type="Pfam" id="PF01156">
    <property type="entry name" value="IU_nuc_hydro"/>
    <property type="match status" value="1"/>
</dbReference>
<name>A0A926DBZ2_9FIRM</name>
<evidence type="ECO:0000256" key="1">
    <source>
        <dbReference type="ARBA" id="ARBA00022801"/>
    </source>
</evidence>
<dbReference type="InterPro" id="IPR015910">
    <property type="entry name" value="I/U_nuclsd_hydro_CS"/>
</dbReference>
<keyword evidence="5" id="KW-1185">Reference proteome</keyword>
<evidence type="ECO:0000256" key="2">
    <source>
        <dbReference type="ARBA" id="ARBA00023295"/>
    </source>
</evidence>
<keyword evidence="1 4" id="KW-0378">Hydrolase</keyword>
<gene>
    <name evidence="4" type="ORF">H8695_05550</name>
</gene>
<reference evidence="4" key="1">
    <citation type="submission" date="2020-08" db="EMBL/GenBank/DDBJ databases">
        <title>Genome public.</title>
        <authorList>
            <person name="Liu C."/>
            <person name="Sun Q."/>
        </authorList>
    </citation>
    <scope>NUCLEOTIDE SEQUENCE</scope>
    <source>
        <strain evidence="4">BX7</strain>
    </source>
</reference>
<dbReference type="GO" id="GO:0005829">
    <property type="term" value="C:cytosol"/>
    <property type="evidence" value="ECO:0007669"/>
    <property type="project" value="TreeGrafter"/>
</dbReference>
<keyword evidence="2" id="KW-0326">Glycosidase</keyword>
<accession>A0A926DBZ2</accession>
<dbReference type="Proteomes" id="UP000620366">
    <property type="component" value="Unassembled WGS sequence"/>
</dbReference>
<protein>
    <submittedName>
        <fullName evidence="4">Nucleoside hydrolase</fullName>
    </submittedName>
</protein>
<dbReference type="Gene3D" id="3.90.245.10">
    <property type="entry name" value="Ribonucleoside hydrolase-like"/>
    <property type="match status" value="1"/>
</dbReference>
<dbReference type="AlphaFoldDB" id="A0A926DBZ2"/>
<dbReference type="SUPFAM" id="SSF53590">
    <property type="entry name" value="Nucleoside hydrolase"/>
    <property type="match status" value="1"/>
</dbReference>
<dbReference type="PROSITE" id="PS01247">
    <property type="entry name" value="IUNH"/>
    <property type="match status" value="1"/>
</dbReference>
<dbReference type="CDD" id="cd02651">
    <property type="entry name" value="nuc_hydro_IU_UC_XIUA"/>
    <property type="match status" value="1"/>
</dbReference>
<evidence type="ECO:0000313" key="5">
    <source>
        <dbReference type="Proteomes" id="UP000620366"/>
    </source>
</evidence>
<dbReference type="EMBL" id="JACRSP010000002">
    <property type="protein sequence ID" value="MBC8536155.1"/>
    <property type="molecule type" value="Genomic_DNA"/>
</dbReference>
<dbReference type="PANTHER" id="PTHR12304">
    <property type="entry name" value="INOSINE-URIDINE PREFERRING NUCLEOSIDE HYDROLASE"/>
    <property type="match status" value="1"/>
</dbReference>
<proteinExistence type="predicted"/>
<feature type="domain" description="Inosine/uridine-preferring nucleoside hydrolase" evidence="3">
    <location>
        <begin position="9"/>
        <end position="305"/>
    </location>
</feature>
<evidence type="ECO:0000259" key="3">
    <source>
        <dbReference type="Pfam" id="PF01156"/>
    </source>
</evidence>
<dbReference type="GO" id="GO:0045437">
    <property type="term" value="F:uridine nucleosidase activity"/>
    <property type="evidence" value="ECO:0007669"/>
    <property type="project" value="UniProtKB-ARBA"/>
</dbReference>
<evidence type="ECO:0000313" key="4">
    <source>
        <dbReference type="EMBL" id="MBC8536155.1"/>
    </source>
</evidence>
<dbReference type="GO" id="GO:0008477">
    <property type="term" value="F:purine nucleosidase activity"/>
    <property type="evidence" value="ECO:0007669"/>
    <property type="project" value="TreeGrafter"/>
</dbReference>
<dbReference type="InterPro" id="IPR036452">
    <property type="entry name" value="Ribo_hydro-like"/>
</dbReference>
<dbReference type="GO" id="GO:0006152">
    <property type="term" value="P:purine nucleoside catabolic process"/>
    <property type="evidence" value="ECO:0007669"/>
    <property type="project" value="TreeGrafter"/>
</dbReference>